<feature type="region of interest" description="Disordered" evidence="1">
    <location>
        <begin position="45"/>
        <end position="81"/>
    </location>
</feature>
<proteinExistence type="predicted"/>
<gene>
    <name evidence="2" type="ORF">GCM10023184_45540</name>
</gene>
<organism evidence="2 3">
    <name type="scientific">Flaviaesturariibacter amylovorans</name>
    <dbReference type="NCBI Taxonomy" id="1084520"/>
    <lineage>
        <taxon>Bacteria</taxon>
        <taxon>Pseudomonadati</taxon>
        <taxon>Bacteroidota</taxon>
        <taxon>Chitinophagia</taxon>
        <taxon>Chitinophagales</taxon>
        <taxon>Chitinophagaceae</taxon>
        <taxon>Flaviaestuariibacter</taxon>
    </lineage>
</organism>
<evidence type="ECO:0000313" key="2">
    <source>
        <dbReference type="EMBL" id="GAA4344348.1"/>
    </source>
</evidence>
<keyword evidence="3" id="KW-1185">Reference proteome</keyword>
<evidence type="ECO:0000256" key="1">
    <source>
        <dbReference type="SAM" id="MobiDB-lite"/>
    </source>
</evidence>
<reference evidence="3" key="1">
    <citation type="journal article" date="2019" name="Int. J. Syst. Evol. Microbiol.">
        <title>The Global Catalogue of Microorganisms (GCM) 10K type strain sequencing project: providing services to taxonomists for standard genome sequencing and annotation.</title>
        <authorList>
            <consortium name="The Broad Institute Genomics Platform"/>
            <consortium name="The Broad Institute Genome Sequencing Center for Infectious Disease"/>
            <person name="Wu L."/>
            <person name="Ma J."/>
        </authorList>
    </citation>
    <scope>NUCLEOTIDE SEQUENCE [LARGE SCALE GENOMIC DNA]</scope>
    <source>
        <strain evidence="3">JCM 17919</strain>
    </source>
</reference>
<sequence>MANFKRPSDVNQLAKLIGDIATGQVQDPLLQKAPVDTLTAAAAAMGRRGGQKGGPARAKALSPERRSEIARNAAKARWNRL</sequence>
<protein>
    <recommendedName>
        <fullName evidence="4">Histone H1</fullName>
    </recommendedName>
</protein>
<accession>A0ABP8HTS8</accession>
<evidence type="ECO:0008006" key="4">
    <source>
        <dbReference type="Google" id="ProtNLM"/>
    </source>
</evidence>
<dbReference type="Proteomes" id="UP001501725">
    <property type="component" value="Unassembled WGS sequence"/>
</dbReference>
<dbReference type="RefSeq" id="WP_345258331.1">
    <property type="nucleotide sequence ID" value="NZ_BAABGY010000019.1"/>
</dbReference>
<name>A0ABP8HTS8_9BACT</name>
<dbReference type="EMBL" id="BAABGY010000019">
    <property type="protein sequence ID" value="GAA4344348.1"/>
    <property type="molecule type" value="Genomic_DNA"/>
</dbReference>
<evidence type="ECO:0000313" key="3">
    <source>
        <dbReference type="Proteomes" id="UP001501725"/>
    </source>
</evidence>
<comment type="caution">
    <text evidence="2">The sequence shown here is derived from an EMBL/GenBank/DDBJ whole genome shotgun (WGS) entry which is preliminary data.</text>
</comment>